<dbReference type="OrthoDB" id="76877at2759"/>
<gene>
    <name evidence="2" type="ORF">Ae201684_004091</name>
</gene>
<feature type="transmembrane region" description="Helical" evidence="1">
    <location>
        <begin position="21"/>
        <end position="41"/>
    </location>
</feature>
<evidence type="ECO:0000313" key="2">
    <source>
        <dbReference type="EMBL" id="KAF0740352.1"/>
    </source>
</evidence>
<dbReference type="Proteomes" id="UP000481153">
    <property type="component" value="Unassembled WGS sequence"/>
</dbReference>
<name>A0A6G0XJ21_9STRA</name>
<reference evidence="2 3" key="1">
    <citation type="submission" date="2019-07" db="EMBL/GenBank/DDBJ databases">
        <title>Genomics analysis of Aphanomyces spp. identifies a new class of oomycete effector associated with host adaptation.</title>
        <authorList>
            <person name="Gaulin E."/>
        </authorList>
    </citation>
    <scope>NUCLEOTIDE SEQUENCE [LARGE SCALE GENOMIC DNA]</scope>
    <source>
        <strain evidence="2 3">ATCC 201684</strain>
    </source>
</reference>
<keyword evidence="1" id="KW-0812">Transmembrane</keyword>
<keyword evidence="3" id="KW-1185">Reference proteome</keyword>
<evidence type="ECO:0000313" key="3">
    <source>
        <dbReference type="Proteomes" id="UP000481153"/>
    </source>
</evidence>
<evidence type="ECO:0008006" key="4">
    <source>
        <dbReference type="Google" id="ProtNLM"/>
    </source>
</evidence>
<sequence>MTRAILEHIAVTHNGPLHIGLRGAQAVIMLIAFITATATTGVGPGDYAYLISFLVFVYASVWTFEAMTKQIRGGQLLLYSTQLVVDSVLLVCLLAGGIALASSSWRTLCRSGIRTVFNCSAFYSCIVFLFLGVLDQLLMLGVLYYGRSVYGSTAPLDPASVTTPRADYQPAADVASCEL</sequence>
<accession>A0A6G0XJ21</accession>
<protein>
    <recommendedName>
        <fullName evidence="4">MARVEL domain-containing protein</fullName>
    </recommendedName>
</protein>
<keyword evidence="1" id="KW-0472">Membrane</keyword>
<feature type="transmembrane region" description="Helical" evidence="1">
    <location>
        <begin position="47"/>
        <end position="64"/>
    </location>
</feature>
<evidence type="ECO:0000256" key="1">
    <source>
        <dbReference type="SAM" id="Phobius"/>
    </source>
</evidence>
<comment type="caution">
    <text evidence="2">The sequence shown here is derived from an EMBL/GenBank/DDBJ whole genome shotgun (WGS) entry which is preliminary data.</text>
</comment>
<keyword evidence="1" id="KW-1133">Transmembrane helix</keyword>
<dbReference type="VEuPathDB" id="FungiDB:AeMF1_012270"/>
<feature type="transmembrane region" description="Helical" evidence="1">
    <location>
        <begin position="121"/>
        <end position="145"/>
    </location>
</feature>
<organism evidence="2 3">
    <name type="scientific">Aphanomyces euteiches</name>
    <dbReference type="NCBI Taxonomy" id="100861"/>
    <lineage>
        <taxon>Eukaryota</taxon>
        <taxon>Sar</taxon>
        <taxon>Stramenopiles</taxon>
        <taxon>Oomycota</taxon>
        <taxon>Saprolegniomycetes</taxon>
        <taxon>Saprolegniales</taxon>
        <taxon>Verrucalvaceae</taxon>
        <taxon>Aphanomyces</taxon>
    </lineage>
</organism>
<dbReference type="EMBL" id="VJMJ01000052">
    <property type="protein sequence ID" value="KAF0740352.1"/>
    <property type="molecule type" value="Genomic_DNA"/>
</dbReference>
<proteinExistence type="predicted"/>
<feature type="transmembrane region" description="Helical" evidence="1">
    <location>
        <begin position="76"/>
        <end position="101"/>
    </location>
</feature>
<dbReference type="AlphaFoldDB" id="A0A6G0XJ21"/>